<comment type="caution">
    <text evidence="14">The sequence shown here is derived from an EMBL/GenBank/DDBJ whole genome shotgun (WGS) entry which is preliminary data.</text>
</comment>
<reference evidence="14" key="1">
    <citation type="journal article" date="2014" name="Int. J. Syst. Evol. Microbiol.">
        <title>Complete genome sequence of Corynebacterium casei LMG S-19264T (=DSM 44701T), isolated from a smear-ripened cheese.</title>
        <authorList>
            <consortium name="US DOE Joint Genome Institute (JGI-PGF)"/>
            <person name="Walter F."/>
            <person name="Albersmeier A."/>
            <person name="Kalinowski J."/>
            <person name="Ruckert C."/>
        </authorList>
    </citation>
    <scope>NUCLEOTIDE SEQUENCE</scope>
    <source>
        <strain evidence="14">CGMCC 1.16134</strain>
    </source>
</reference>
<feature type="transmembrane region" description="Helical" evidence="11">
    <location>
        <begin position="41"/>
        <end position="64"/>
    </location>
</feature>
<evidence type="ECO:0000313" key="15">
    <source>
        <dbReference type="Proteomes" id="UP000637643"/>
    </source>
</evidence>
<keyword evidence="15" id="KW-1185">Reference proteome</keyword>
<accession>A0A917C146</accession>
<dbReference type="InterPro" id="IPR003660">
    <property type="entry name" value="HAMP_dom"/>
</dbReference>
<dbReference type="InterPro" id="IPR004089">
    <property type="entry name" value="MCPsignal_dom"/>
</dbReference>
<dbReference type="CDD" id="cd11386">
    <property type="entry name" value="MCP_signal"/>
    <property type="match status" value="1"/>
</dbReference>
<comment type="subcellular location">
    <subcellularLocation>
        <location evidence="1">Cell membrane</location>
        <topology evidence="1">Multi-pass membrane protein</topology>
    </subcellularLocation>
</comment>
<feature type="domain" description="Methyl-accepting transducer" evidence="12">
    <location>
        <begin position="405"/>
        <end position="641"/>
    </location>
</feature>
<dbReference type="PANTHER" id="PTHR32089">
    <property type="entry name" value="METHYL-ACCEPTING CHEMOTAXIS PROTEIN MCPB"/>
    <property type="match status" value="1"/>
</dbReference>
<keyword evidence="7 9" id="KW-0807">Transducer</keyword>
<keyword evidence="2" id="KW-1003">Cell membrane</keyword>
<evidence type="ECO:0000256" key="11">
    <source>
        <dbReference type="SAM" id="Phobius"/>
    </source>
</evidence>
<keyword evidence="3" id="KW-0145">Chemotaxis</keyword>
<dbReference type="Gene3D" id="1.10.287.950">
    <property type="entry name" value="Methyl-accepting chemotaxis protein"/>
    <property type="match status" value="1"/>
</dbReference>
<evidence type="ECO:0000256" key="5">
    <source>
        <dbReference type="ARBA" id="ARBA00022989"/>
    </source>
</evidence>
<sequence length="691" mass="74800">MEGIEVKGAHTIETEKNGKKNNKKRNRPAADKRAASIQTKWSLVILALAVVPLLGVTIFFLQYFGGVTRSDSEQLAQKILEMNTTRIDEWLQSKTSAVKELVAAHPEFDPARPASLFPTLQVLEESDSKSEGYSVINTSGLLTNSMKMTADMGTADYFLKAKQTLSPAVADMSFLEPMNKYIIPVIVPMVDASKQFTGGVAFSVTPDILTEMSKNIHVAETGYGYVVSGKGEYYTYPDAARIGKTLADYAKTPEMQNTVKQIMSENSGTASYEGENGQAVITYFKTIPGTDWKLLITVPENEIYAKVTSAQQLALVLMLAVILLVVLISLYLTRRIVKPIVAISAVTKKVTEGRLNERVAVRSDDEIGRMSKDINEMIGSLSGLVSKIDTAVVQVAESSEGLLQAANLSSNTSAEISVVTLEVAQGMEAQFKGSEQSARATEEMAVGLQRIAESSVKVSDQAETVNSEVENGYHEIESTLQQMHIINTTANQAAEAIRQLTEQSEQIGNIVEVISEISNQTGLLSLNASIEAARAGEHGRGFGVVANEVKKLAERTNQSVIHIVELIGQIQSSTTQAADSMEKSISEIGDGMAKMNNVGVSFGHIRQSIREVSQQIQDVSAINEEMSAGTEEITASVTDMLTIARESAENAQAVAEASTGQTEIMKDIVSSAESLNKMMSGLKQEIGRFRQ</sequence>
<dbReference type="Proteomes" id="UP000637643">
    <property type="component" value="Unassembled WGS sequence"/>
</dbReference>
<dbReference type="Pfam" id="PF02743">
    <property type="entry name" value="dCache_1"/>
    <property type="match status" value="1"/>
</dbReference>
<feature type="region of interest" description="Disordered" evidence="10">
    <location>
        <begin position="1"/>
        <end position="32"/>
    </location>
</feature>
<dbReference type="Gene3D" id="6.10.340.10">
    <property type="match status" value="1"/>
</dbReference>
<dbReference type="GO" id="GO:0005886">
    <property type="term" value="C:plasma membrane"/>
    <property type="evidence" value="ECO:0007669"/>
    <property type="project" value="UniProtKB-SubCell"/>
</dbReference>
<evidence type="ECO:0000256" key="2">
    <source>
        <dbReference type="ARBA" id="ARBA00022475"/>
    </source>
</evidence>
<evidence type="ECO:0000256" key="8">
    <source>
        <dbReference type="ARBA" id="ARBA00029447"/>
    </source>
</evidence>
<dbReference type="SMART" id="SM00283">
    <property type="entry name" value="MA"/>
    <property type="match status" value="1"/>
</dbReference>
<keyword evidence="5 11" id="KW-1133">Transmembrane helix</keyword>
<proteinExistence type="inferred from homology"/>
<dbReference type="InterPro" id="IPR033479">
    <property type="entry name" value="dCache_1"/>
</dbReference>
<dbReference type="PROSITE" id="PS50885">
    <property type="entry name" value="HAMP"/>
    <property type="match status" value="1"/>
</dbReference>
<feature type="domain" description="HAMP" evidence="13">
    <location>
        <begin position="334"/>
        <end position="386"/>
    </location>
</feature>
<feature type="compositionally biased region" description="Basic and acidic residues" evidence="10">
    <location>
        <begin position="1"/>
        <end position="18"/>
    </location>
</feature>
<dbReference type="CDD" id="cd06225">
    <property type="entry name" value="HAMP"/>
    <property type="match status" value="1"/>
</dbReference>
<reference evidence="14" key="2">
    <citation type="submission" date="2020-09" db="EMBL/GenBank/DDBJ databases">
        <authorList>
            <person name="Sun Q."/>
            <person name="Zhou Y."/>
        </authorList>
    </citation>
    <scope>NUCLEOTIDE SEQUENCE</scope>
    <source>
        <strain evidence="14">CGMCC 1.16134</strain>
    </source>
</reference>
<organism evidence="14 15">
    <name type="scientific">Paenibacillus albidus</name>
    <dbReference type="NCBI Taxonomy" id="2041023"/>
    <lineage>
        <taxon>Bacteria</taxon>
        <taxon>Bacillati</taxon>
        <taxon>Bacillota</taxon>
        <taxon>Bacilli</taxon>
        <taxon>Bacillales</taxon>
        <taxon>Paenibacillaceae</taxon>
        <taxon>Paenibacillus</taxon>
    </lineage>
</organism>
<evidence type="ECO:0000256" key="1">
    <source>
        <dbReference type="ARBA" id="ARBA00004651"/>
    </source>
</evidence>
<dbReference type="EMBL" id="BMKR01000003">
    <property type="protein sequence ID" value="GGF64986.1"/>
    <property type="molecule type" value="Genomic_DNA"/>
</dbReference>
<evidence type="ECO:0000256" key="3">
    <source>
        <dbReference type="ARBA" id="ARBA00022500"/>
    </source>
</evidence>
<dbReference type="RefSeq" id="WP_189022268.1">
    <property type="nucleotide sequence ID" value="NZ_BMKR01000003.1"/>
</dbReference>
<dbReference type="CDD" id="cd12912">
    <property type="entry name" value="PDC2_MCP_like"/>
    <property type="match status" value="1"/>
</dbReference>
<evidence type="ECO:0000256" key="4">
    <source>
        <dbReference type="ARBA" id="ARBA00022692"/>
    </source>
</evidence>
<dbReference type="CDD" id="cd18773">
    <property type="entry name" value="PDC1_HK_sensor"/>
    <property type="match status" value="1"/>
</dbReference>
<dbReference type="AlphaFoldDB" id="A0A917C146"/>
<dbReference type="GO" id="GO:0007165">
    <property type="term" value="P:signal transduction"/>
    <property type="evidence" value="ECO:0007669"/>
    <property type="project" value="UniProtKB-KW"/>
</dbReference>
<feature type="transmembrane region" description="Helical" evidence="11">
    <location>
        <begin position="313"/>
        <end position="332"/>
    </location>
</feature>
<dbReference type="PANTHER" id="PTHR32089:SF112">
    <property type="entry name" value="LYSOZYME-LIKE PROTEIN-RELATED"/>
    <property type="match status" value="1"/>
</dbReference>
<evidence type="ECO:0000256" key="10">
    <source>
        <dbReference type="SAM" id="MobiDB-lite"/>
    </source>
</evidence>
<name>A0A917C146_9BACL</name>
<dbReference type="SUPFAM" id="SSF58104">
    <property type="entry name" value="Methyl-accepting chemotaxis protein (MCP) signaling domain"/>
    <property type="match status" value="1"/>
</dbReference>
<dbReference type="PROSITE" id="PS50111">
    <property type="entry name" value="CHEMOTAXIS_TRANSDUC_2"/>
    <property type="match status" value="1"/>
</dbReference>
<evidence type="ECO:0000313" key="14">
    <source>
        <dbReference type="EMBL" id="GGF64986.1"/>
    </source>
</evidence>
<dbReference type="SMART" id="SM00304">
    <property type="entry name" value="HAMP"/>
    <property type="match status" value="1"/>
</dbReference>
<evidence type="ECO:0000256" key="7">
    <source>
        <dbReference type="ARBA" id="ARBA00023224"/>
    </source>
</evidence>
<dbReference type="Gene3D" id="3.30.450.20">
    <property type="entry name" value="PAS domain"/>
    <property type="match status" value="1"/>
</dbReference>
<keyword evidence="6 11" id="KW-0472">Membrane</keyword>
<keyword evidence="4 11" id="KW-0812">Transmembrane</keyword>
<gene>
    <name evidence="14" type="ORF">GCM10010912_07470</name>
</gene>
<dbReference type="Pfam" id="PF00672">
    <property type="entry name" value="HAMP"/>
    <property type="match status" value="1"/>
</dbReference>
<evidence type="ECO:0000256" key="9">
    <source>
        <dbReference type="PROSITE-ProRule" id="PRU00284"/>
    </source>
</evidence>
<dbReference type="GO" id="GO:0006935">
    <property type="term" value="P:chemotaxis"/>
    <property type="evidence" value="ECO:0007669"/>
    <property type="project" value="UniProtKB-KW"/>
</dbReference>
<evidence type="ECO:0000259" key="13">
    <source>
        <dbReference type="PROSITE" id="PS50885"/>
    </source>
</evidence>
<dbReference type="Pfam" id="PF00015">
    <property type="entry name" value="MCPsignal"/>
    <property type="match status" value="1"/>
</dbReference>
<protein>
    <submittedName>
        <fullName evidence="14">Methyl-accepting chemotaxis protein</fullName>
    </submittedName>
</protein>
<comment type="similarity">
    <text evidence="8">Belongs to the methyl-accepting chemotaxis (MCP) protein family.</text>
</comment>
<evidence type="ECO:0000259" key="12">
    <source>
        <dbReference type="PROSITE" id="PS50111"/>
    </source>
</evidence>
<evidence type="ECO:0000256" key="6">
    <source>
        <dbReference type="ARBA" id="ARBA00023136"/>
    </source>
</evidence>